<evidence type="ECO:0000313" key="1">
    <source>
        <dbReference type="EMBL" id="MBK5926935.1"/>
    </source>
</evidence>
<name>A0A934TJH9_9RHOB</name>
<comment type="caution">
    <text evidence="1">The sequence shown here is derived from an EMBL/GenBank/DDBJ whole genome shotgun (WGS) entry which is preliminary data.</text>
</comment>
<organism evidence="1 2">
    <name type="scientific">Rhodobaculum claviforme</name>
    <dbReference type="NCBI Taxonomy" id="1549854"/>
    <lineage>
        <taxon>Bacteria</taxon>
        <taxon>Pseudomonadati</taxon>
        <taxon>Pseudomonadota</taxon>
        <taxon>Alphaproteobacteria</taxon>
        <taxon>Rhodobacterales</taxon>
        <taxon>Paracoccaceae</taxon>
        <taxon>Rhodobaculum</taxon>
    </lineage>
</organism>
<proteinExistence type="predicted"/>
<gene>
    <name evidence="1" type="ORF">CCR87_06180</name>
</gene>
<dbReference type="AlphaFoldDB" id="A0A934TJH9"/>
<accession>A0A934TJH9</accession>
<dbReference type="Proteomes" id="UP000706333">
    <property type="component" value="Unassembled WGS sequence"/>
</dbReference>
<protein>
    <submittedName>
        <fullName evidence="1">Uncharacterized protein</fullName>
    </submittedName>
</protein>
<reference evidence="1" key="2">
    <citation type="journal article" date="2020" name="Microorganisms">
        <title>Osmotic Adaptation and Compatible Solute Biosynthesis of Phototrophic Bacteria as Revealed from Genome Analyses.</title>
        <authorList>
            <person name="Imhoff J.F."/>
            <person name="Rahn T."/>
            <person name="Kunzel S."/>
            <person name="Keller A."/>
            <person name="Neulinger S.C."/>
        </authorList>
    </citation>
    <scope>NUCLEOTIDE SEQUENCE</scope>
    <source>
        <strain evidence="1">LMG 28126</strain>
    </source>
</reference>
<dbReference type="EMBL" id="NHSD01000187">
    <property type="protein sequence ID" value="MBK5926935.1"/>
    <property type="molecule type" value="Genomic_DNA"/>
</dbReference>
<keyword evidence="2" id="KW-1185">Reference proteome</keyword>
<sequence length="127" mass="13857">MRITSLALIGVVAGVIGLGVWTVGGPGQARAERRDQERMGDLSTLARHLACLQRQGLEADERSESCPGVARRTDPLSGDPYHVDAADVVRVCARFETRLPRQRWGNRDDFDPDEGCLVVGARDTGAW</sequence>
<reference evidence="1" key="1">
    <citation type="submission" date="2017-05" db="EMBL/GenBank/DDBJ databases">
        <authorList>
            <person name="Imhoff J.F."/>
            <person name="Rahn T."/>
            <person name="Kuenzel S."/>
            <person name="Neulinger S.C."/>
        </authorList>
    </citation>
    <scope>NUCLEOTIDE SEQUENCE</scope>
    <source>
        <strain evidence="1">LMG 28126</strain>
    </source>
</reference>
<dbReference type="RefSeq" id="WP_201156702.1">
    <property type="nucleotide sequence ID" value="NZ_NHSD01000187.1"/>
</dbReference>
<evidence type="ECO:0000313" key="2">
    <source>
        <dbReference type="Proteomes" id="UP000706333"/>
    </source>
</evidence>